<evidence type="ECO:0008006" key="3">
    <source>
        <dbReference type="Google" id="ProtNLM"/>
    </source>
</evidence>
<accession>A0A1C0YE60</accession>
<evidence type="ECO:0000313" key="1">
    <source>
        <dbReference type="EMBL" id="OCS85458.1"/>
    </source>
</evidence>
<protein>
    <recommendedName>
        <fullName evidence="3">Histidine phosphatase family protein</fullName>
    </recommendedName>
</protein>
<dbReference type="STRING" id="33978.A6M13_13560"/>
<evidence type="ECO:0000313" key="2">
    <source>
        <dbReference type="Proteomes" id="UP000093199"/>
    </source>
</evidence>
<dbReference type="Gene3D" id="3.40.50.1240">
    <property type="entry name" value="Phosphoglycerate mutase-like"/>
    <property type="match status" value="1"/>
</dbReference>
<dbReference type="RefSeq" id="WP_066545044.1">
    <property type="nucleotide sequence ID" value="NZ_MASJ01000014.1"/>
</dbReference>
<dbReference type="Pfam" id="PF00300">
    <property type="entry name" value="His_Phos_1"/>
    <property type="match status" value="1"/>
</dbReference>
<proteinExistence type="predicted"/>
<dbReference type="AlphaFoldDB" id="A0A1C0YE60"/>
<dbReference type="EMBL" id="MASJ01000014">
    <property type="protein sequence ID" value="OCS85458.1"/>
    <property type="molecule type" value="Genomic_DNA"/>
</dbReference>
<dbReference type="InterPro" id="IPR013078">
    <property type="entry name" value="His_Pase_superF_clade-1"/>
</dbReference>
<gene>
    <name evidence="1" type="ORF">A6M13_13560</name>
</gene>
<reference evidence="1 2" key="1">
    <citation type="submission" date="2016-07" db="EMBL/GenBank/DDBJ databases">
        <title>Caryophanon tenue genome sequencing.</title>
        <authorList>
            <person name="Verma A."/>
            <person name="Pal Y."/>
            <person name="Krishnamurthi S."/>
        </authorList>
    </citation>
    <scope>NUCLEOTIDE SEQUENCE [LARGE SCALE GENOMIC DNA]</scope>
    <source>
        <strain evidence="1 2">DSM 14152</strain>
    </source>
</reference>
<comment type="caution">
    <text evidence="1">The sequence shown here is derived from an EMBL/GenBank/DDBJ whole genome shotgun (WGS) entry which is preliminary data.</text>
</comment>
<sequence>MVSRVIVSMMRHEKTAGNLRRAYVGKTDEPIVAIEREPISHKPHIVYGSTRQRCIETAALYFPNADYRAHEGLCEIDFGAYEMKTYDDLQEDPQYRAWIDNPYMVTPPQGEAFSHFEARVNNAFDDIITKAQPYIFVVHGGVIRAMQVKSGVATHFQQATATHQMVYQFEWERLEHWQEGRPCISYSEVPITAKLPTHFHK</sequence>
<dbReference type="SUPFAM" id="SSF53254">
    <property type="entry name" value="Phosphoglycerate mutase-like"/>
    <property type="match status" value="1"/>
</dbReference>
<dbReference type="OrthoDB" id="9783269at2"/>
<organism evidence="1 2">
    <name type="scientific">Caryophanon tenue</name>
    <dbReference type="NCBI Taxonomy" id="33978"/>
    <lineage>
        <taxon>Bacteria</taxon>
        <taxon>Bacillati</taxon>
        <taxon>Bacillota</taxon>
        <taxon>Bacilli</taxon>
        <taxon>Bacillales</taxon>
        <taxon>Caryophanaceae</taxon>
        <taxon>Caryophanon</taxon>
    </lineage>
</organism>
<name>A0A1C0YE60_9BACL</name>
<dbReference type="Proteomes" id="UP000093199">
    <property type="component" value="Unassembled WGS sequence"/>
</dbReference>
<dbReference type="InterPro" id="IPR029033">
    <property type="entry name" value="His_PPase_superfam"/>
</dbReference>
<keyword evidence="2" id="KW-1185">Reference proteome</keyword>